<reference evidence="2 3" key="2">
    <citation type="submission" date="2009-02" db="EMBL/GenBank/DDBJ databases">
        <title>Draft genome sequence of Holdemania filiformis DSM 12042.</title>
        <authorList>
            <person name="Sudarsanam P."/>
            <person name="Ley R."/>
            <person name="Guruge J."/>
            <person name="Turnbaugh P.J."/>
            <person name="Mahowald M."/>
            <person name="Liep D."/>
            <person name="Gordon J."/>
        </authorList>
    </citation>
    <scope>NUCLEOTIDE SEQUENCE [LARGE SCALE GENOMIC DNA]</scope>
    <source>
        <strain evidence="2 3">DSM 12042</strain>
    </source>
</reference>
<keyword evidence="1" id="KW-1133">Transmembrane helix</keyword>
<comment type="caution">
    <text evidence="2">The sequence shown here is derived from an EMBL/GenBank/DDBJ whole genome shotgun (WGS) entry which is preliminary data.</text>
</comment>
<dbReference type="STRING" id="545696.HOLDEFILI_02117"/>
<evidence type="ECO:0000313" key="2">
    <source>
        <dbReference type="EMBL" id="EEF67725.1"/>
    </source>
</evidence>
<dbReference type="Proteomes" id="UP000005950">
    <property type="component" value="Unassembled WGS sequence"/>
</dbReference>
<proteinExistence type="predicted"/>
<evidence type="ECO:0000256" key="1">
    <source>
        <dbReference type="SAM" id="Phobius"/>
    </source>
</evidence>
<organism evidence="2 3">
    <name type="scientific">Holdemania filiformis DSM 12042</name>
    <dbReference type="NCBI Taxonomy" id="545696"/>
    <lineage>
        <taxon>Bacteria</taxon>
        <taxon>Bacillati</taxon>
        <taxon>Bacillota</taxon>
        <taxon>Erysipelotrichia</taxon>
        <taxon>Erysipelotrichales</taxon>
        <taxon>Erysipelotrichaceae</taxon>
        <taxon>Holdemania</taxon>
    </lineage>
</organism>
<feature type="transmembrane region" description="Helical" evidence="1">
    <location>
        <begin position="12"/>
        <end position="36"/>
    </location>
</feature>
<name>B9Y8G9_9FIRM</name>
<evidence type="ECO:0000313" key="3">
    <source>
        <dbReference type="Proteomes" id="UP000005950"/>
    </source>
</evidence>
<keyword evidence="1" id="KW-0812">Transmembrane</keyword>
<accession>B9Y8G9</accession>
<dbReference type="EMBL" id="ACCF01000124">
    <property type="protein sequence ID" value="EEF67725.1"/>
    <property type="molecule type" value="Genomic_DNA"/>
</dbReference>
<dbReference type="AlphaFoldDB" id="B9Y8G9"/>
<reference evidence="2 3" key="1">
    <citation type="submission" date="2008-12" db="EMBL/GenBank/DDBJ databases">
        <authorList>
            <person name="Fulton L."/>
            <person name="Clifton S."/>
            <person name="Fulton B."/>
            <person name="Xu J."/>
            <person name="Minx P."/>
            <person name="Pepin K.H."/>
            <person name="Johnson M."/>
            <person name="Bhonagiri V."/>
            <person name="Nash W.E."/>
            <person name="Mardis E.R."/>
            <person name="Wilson R.K."/>
        </authorList>
    </citation>
    <scope>NUCLEOTIDE SEQUENCE [LARGE SCALE GENOMIC DNA]</scope>
    <source>
        <strain evidence="2 3">DSM 12042</strain>
    </source>
</reference>
<keyword evidence="1" id="KW-0472">Membrane</keyword>
<gene>
    <name evidence="2" type="ORF">HOLDEFILI_02117</name>
</gene>
<protein>
    <submittedName>
        <fullName evidence="2">Uncharacterized protein</fullName>
    </submittedName>
</protein>
<dbReference type="HOGENOM" id="CLU_3118624_0_0_9"/>
<sequence>MNLFFHTCNSPFLIFPVFQIGSVSFLLSLGLSFHWLPTEFYVSGYQEDIP</sequence>